<dbReference type="OrthoDB" id="10256906at2759"/>
<proteinExistence type="predicted"/>
<evidence type="ECO:0000313" key="4">
    <source>
        <dbReference type="EMBL" id="KAG8225563.1"/>
    </source>
</evidence>
<comment type="caution">
    <text evidence="4">The sequence shown here is derived from an EMBL/GenBank/DDBJ whole genome shotgun (WGS) entry which is preliminary data.</text>
</comment>
<feature type="domain" description="TRAPPC10 Ig-like" evidence="3">
    <location>
        <begin position="15"/>
        <end position="72"/>
    </location>
</feature>
<evidence type="ECO:0000259" key="3">
    <source>
        <dbReference type="Pfam" id="PF23604"/>
    </source>
</evidence>
<protein>
    <submittedName>
        <fullName evidence="4">Uncharacterized protein</fullName>
    </submittedName>
</protein>
<dbReference type="InterPro" id="IPR022233">
    <property type="entry name" value="TRAPPC10/Trs130_C"/>
</dbReference>
<dbReference type="AlphaFoldDB" id="A0A8K0K048"/>
<dbReference type="InterPro" id="IPR045126">
    <property type="entry name" value="TRAPPC10/Trs130"/>
</dbReference>
<feature type="compositionally biased region" description="Polar residues" evidence="1">
    <location>
        <begin position="360"/>
        <end position="369"/>
    </location>
</feature>
<name>A0A8K0K048_LADFU</name>
<dbReference type="PANTHER" id="PTHR13251:SF3">
    <property type="entry name" value="TRAFFICKING PROTEIN PARTICLE COMPLEX SUBUNIT 10"/>
    <property type="match status" value="1"/>
</dbReference>
<dbReference type="GO" id="GO:1990071">
    <property type="term" value="C:TRAPPII protein complex"/>
    <property type="evidence" value="ECO:0007669"/>
    <property type="project" value="InterPro"/>
</dbReference>
<dbReference type="GO" id="GO:0034498">
    <property type="term" value="P:early endosome to Golgi transport"/>
    <property type="evidence" value="ECO:0007669"/>
    <property type="project" value="TreeGrafter"/>
</dbReference>
<feature type="domain" description="TRAPPC10/Trs130 C-terminal" evidence="2">
    <location>
        <begin position="220"/>
        <end position="355"/>
    </location>
</feature>
<dbReference type="EMBL" id="KZ308242">
    <property type="protein sequence ID" value="KAG8225563.1"/>
    <property type="molecule type" value="Genomic_DNA"/>
</dbReference>
<keyword evidence="5" id="KW-1185">Reference proteome</keyword>
<reference evidence="4" key="1">
    <citation type="submission" date="2013-04" db="EMBL/GenBank/DDBJ databases">
        <authorList>
            <person name="Qu J."/>
            <person name="Murali S.C."/>
            <person name="Bandaranaike D."/>
            <person name="Bellair M."/>
            <person name="Blankenburg K."/>
            <person name="Chao H."/>
            <person name="Dinh H."/>
            <person name="Doddapaneni H."/>
            <person name="Downs B."/>
            <person name="Dugan-Rocha S."/>
            <person name="Elkadiri S."/>
            <person name="Gnanaolivu R.D."/>
            <person name="Hernandez B."/>
            <person name="Javaid M."/>
            <person name="Jayaseelan J.C."/>
            <person name="Lee S."/>
            <person name="Li M."/>
            <person name="Ming W."/>
            <person name="Munidasa M."/>
            <person name="Muniz J."/>
            <person name="Nguyen L."/>
            <person name="Ongeri F."/>
            <person name="Osuji N."/>
            <person name="Pu L.-L."/>
            <person name="Puazo M."/>
            <person name="Qu C."/>
            <person name="Quiroz J."/>
            <person name="Raj R."/>
            <person name="Weissenberger G."/>
            <person name="Xin Y."/>
            <person name="Zou X."/>
            <person name="Han Y."/>
            <person name="Richards S."/>
            <person name="Worley K."/>
            <person name="Muzny D."/>
            <person name="Gibbs R."/>
        </authorList>
    </citation>
    <scope>NUCLEOTIDE SEQUENCE</scope>
    <source>
        <strain evidence="4">Sampled in the wild</strain>
    </source>
</reference>
<evidence type="ECO:0000259" key="2">
    <source>
        <dbReference type="Pfam" id="PF12584"/>
    </source>
</evidence>
<dbReference type="GO" id="GO:0006891">
    <property type="term" value="P:intra-Golgi vesicle-mediated transport"/>
    <property type="evidence" value="ECO:0007669"/>
    <property type="project" value="TreeGrafter"/>
</dbReference>
<dbReference type="InterPro" id="IPR056917">
    <property type="entry name" value="Ig_TRAPPC10"/>
</dbReference>
<dbReference type="Pfam" id="PF12584">
    <property type="entry name" value="TRAPPC10"/>
    <property type="match status" value="1"/>
</dbReference>
<feature type="region of interest" description="Disordered" evidence="1">
    <location>
        <begin position="321"/>
        <end position="369"/>
    </location>
</feature>
<organism evidence="4 5">
    <name type="scientific">Ladona fulva</name>
    <name type="common">Scarce chaser dragonfly</name>
    <name type="synonym">Libellula fulva</name>
    <dbReference type="NCBI Taxonomy" id="123851"/>
    <lineage>
        <taxon>Eukaryota</taxon>
        <taxon>Metazoa</taxon>
        <taxon>Ecdysozoa</taxon>
        <taxon>Arthropoda</taxon>
        <taxon>Hexapoda</taxon>
        <taxon>Insecta</taxon>
        <taxon>Pterygota</taxon>
        <taxon>Palaeoptera</taxon>
        <taxon>Odonata</taxon>
        <taxon>Epiprocta</taxon>
        <taxon>Anisoptera</taxon>
        <taxon>Libelluloidea</taxon>
        <taxon>Libellulidae</taxon>
        <taxon>Ladona</taxon>
    </lineage>
</organism>
<dbReference type="PANTHER" id="PTHR13251">
    <property type="entry name" value="EPILEPSY HOLOPROSENCEPHALY CANDIDATE 1/TMEM1"/>
    <property type="match status" value="1"/>
</dbReference>
<dbReference type="Pfam" id="PF23604">
    <property type="entry name" value="Ig_TRAPPC10"/>
    <property type="match status" value="1"/>
</dbReference>
<sequence>MQVIPKDNPDVSLSESAAESSLSRDFNVPLPVSEPFTNITISLRVLADLSSHKDNSPIHHKVTLTCPWSSSASSGSNEAVEEEEKIVPLQFLPPFQSSFRLHTAHQRKFLHITIAGLSSRAILLRKGKLSIVNEGNSKEFYSYLSLKELNPGSQNLTVINGTDVSYMWELGFGADQENMKGNHQLYFGGANPPATIHIEFRLEYAGVTLYEVKSRVEPSKGSEFCRAGGMCHLRLQILRLGPPPPPVAVASTLQHPSLTSLMYEVLADQTMWAICGRTAGVISLDGEVDKQNVTLDVMPLMGGFLPLPLVRLSKYIPMDSKVPPGREGMSQHPRLEPFSPGQVYNSSKAQQVHVLPSVPPNTSAELPVS</sequence>
<evidence type="ECO:0000256" key="1">
    <source>
        <dbReference type="SAM" id="MobiDB-lite"/>
    </source>
</evidence>
<dbReference type="GO" id="GO:0005829">
    <property type="term" value="C:cytosol"/>
    <property type="evidence" value="ECO:0007669"/>
    <property type="project" value="GOC"/>
</dbReference>
<gene>
    <name evidence="4" type="ORF">J437_LFUL002080</name>
</gene>
<accession>A0A8K0K048</accession>
<evidence type="ECO:0000313" key="5">
    <source>
        <dbReference type="Proteomes" id="UP000792457"/>
    </source>
</evidence>
<reference evidence="4" key="2">
    <citation type="submission" date="2017-10" db="EMBL/GenBank/DDBJ databases">
        <title>Ladona fulva Genome sequencing and assembly.</title>
        <authorList>
            <person name="Murali S."/>
            <person name="Richards S."/>
            <person name="Bandaranaike D."/>
            <person name="Bellair M."/>
            <person name="Blankenburg K."/>
            <person name="Chao H."/>
            <person name="Dinh H."/>
            <person name="Doddapaneni H."/>
            <person name="Dugan-Rocha S."/>
            <person name="Elkadiri S."/>
            <person name="Gnanaolivu R."/>
            <person name="Hernandez B."/>
            <person name="Skinner E."/>
            <person name="Javaid M."/>
            <person name="Lee S."/>
            <person name="Li M."/>
            <person name="Ming W."/>
            <person name="Munidasa M."/>
            <person name="Muniz J."/>
            <person name="Nguyen L."/>
            <person name="Hughes D."/>
            <person name="Osuji N."/>
            <person name="Pu L.-L."/>
            <person name="Puazo M."/>
            <person name="Qu C."/>
            <person name="Quiroz J."/>
            <person name="Raj R."/>
            <person name="Weissenberger G."/>
            <person name="Xin Y."/>
            <person name="Zou X."/>
            <person name="Han Y."/>
            <person name="Worley K."/>
            <person name="Muzny D."/>
            <person name="Gibbs R."/>
        </authorList>
    </citation>
    <scope>NUCLEOTIDE SEQUENCE</scope>
    <source>
        <strain evidence="4">Sampled in the wild</strain>
    </source>
</reference>
<dbReference type="Proteomes" id="UP000792457">
    <property type="component" value="Unassembled WGS sequence"/>
</dbReference>